<feature type="signal peptide" evidence="1">
    <location>
        <begin position="1"/>
        <end position="21"/>
    </location>
</feature>
<dbReference type="InterPro" id="IPR011330">
    <property type="entry name" value="Glyco_hydro/deAcase_b/a-brl"/>
</dbReference>
<dbReference type="Proteomes" id="UP000388235">
    <property type="component" value="Chromosome"/>
</dbReference>
<organism evidence="2 3">
    <name type="scientific">Litorivicinus lipolyticus</name>
    <dbReference type="NCBI Taxonomy" id="418701"/>
    <lineage>
        <taxon>Bacteria</taxon>
        <taxon>Pseudomonadati</taxon>
        <taxon>Pseudomonadota</taxon>
        <taxon>Gammaproteobacteria</taxon>
        <taxon>Oceanospirillales</taxon>
        <taxon>Litorivicinaceae</taxon>
        <taxon>Litorivicinus</taxon>
    </lineage>
</organism>
<dbReference type="PANTHER" id="PTHR30105:SF2">
    <property type="entry name" value="DIVERGENT POLYSACCHARIDE DEACETYLASE SUPERFAMILY"/>
    <property type="match status" value="1"/>
</dbReference>
<proteinExistence type="predicted"/>
<dbReference type="OrthoDB" id="9784811at2"/>
<dbReference type="GO" id="GO:0005975">
    <property type="term" value="P:carbohydrate metabolic process"/>
    <property type="evidence" value="ECO:0007669"/>
    <property type="project" value="InterPro"/>
</dbReference>
<dbReference type="RefSeq" id="WP_153714731.1">
    <property type="nucleotide sequence ID" value="NZ_CP045871.1"/>
</dbReference>
<dbReference type="KEGG" id="llp:GH975_11890"/>
<reference evidence="2 3" key="1">
    <citation type="submission" date="2019-11" db="EMBL/GenBank/DDBJ databases">
        <authorList>
            <person name="Khan S.A."/>
            <person name="Jeon C.O."/>
            <person name="Chun B.H."/>
        </authorList>
    </citation>
    <scope>NUCLEOTIDE SEQUENCE [LARGE SCALE GENOMIC DNA]</scope>
    <source>
        <strain evidence="2 3">IMCC 1097</strain>
    </source>
</reference>
<dbReference type="EMBL" id="CP045871">
    <property type="protein sequence ID" value="QGG81228.1"/>
    <property type="molecule type" value="Genomic_DNA"/>
</dbReference>
<dbReference type="AlphaFoldDB" id="A0A5Q2QA69"/>
<accession>A0A5Q2QA69</accession>
<feature type="chain" id="PRO_5024326824" evidence="1">
    <location>
        <begin position="22"/>
        <end position="240"/>
    </location>
</feature>
<evidence type="ECO:0000313" key="2">
    <source>
        <dbReference type="EMBL" id="QGG81228.1"/>
    </source>
</evidence>
<keyword evidence="1" id="KW-0732">Signal</keyword>
<evidence type="ECO:0000256" key="1">
    <source>
        <dbReference type="SAM" id="SignalP"/>
    </source>
</evidence>
<sequence>MNRRDLLKATGLLGLPLPSLAALRPTIAIIMDDLGYRQSASYAALELNKAVTLAILPHTVHSEALADGARAFEHEVMLHLPMQAQNGKFMGPGGLAMEMAPSEIRANVAAGFDNLGGHARGFNNHMGSALTASKPHMRWVMDEARGHCDYFIDSITSADSVALDAAKNAGLACARRDLFLDDALDELSVVERFEILLLRQQQTPQVVICHPRDETLDFLSRQWAWIEDHYDVVPASAVTA</sequence>
<dbReference type="Pfam" id="PF04748">
    <property type="entry name" value="Polysacc_deac_2"/>
    <property type="match status" value="1"/>
</dbReference>
<name>A0A5Q2QA69_9GAMM</name>
<protein>
    <submittedName>
        <fullName evidence="2">Divergent polysaccharide deacetylase family protein</fullName>
    </submittedName>
</protein>
<evidence type="ECO:0000313" key="3">
    <source>
        <dbReference type="Proteomes" id="UP000388235"/>
    </source>
</evidence>
<dbReference type="Gene3D" id="3.20.20.370">
    <property type="entry name" value="Glycoside hydrolase/deacetylase"/>
    <property type="match status" value="1"/>
</dbReference>
<dbReference type="CDD" id="cd10936">
    <property type="entry name" value="CE4_DAC2"/>
    <property type="match status" value="1"/>
</dbReference>
<keyword evidence="3" id="KW-1185">Reference proteome</keyword>
<dbReference type="InterPro" id="IPR006837">
    <property type="entry name" value="Divergent_DAC"/>
</dbReference>
<dbReference type="SUPFAM" id="SSF88713">
    <property type="entry name" value="Glycoside hydrolase/deacetylase"/>
    <property type="match status" value="1"/>
</dbReference>
<gene>
    <name evidence="2" type="ORF">GH975_11890</name>
</gene>
<dbReference type="PANTHER" id="PTHR30105">
    <property type="entry name" value="UNCHARACTERIZED YIBQ-RELATED"/>
    <property type="match status" value="1"/>
</dbReference>